<evidence type="ECO:0000259" key="5">
    <source>
        <dbReference type="PROSITE" id="PS50931"/>
    </source>
</evidence>
<dbReference type="SUPFAM" id="SSF53850">
    <property type="entry name" value="Periplasmic binding protein-like II"/>
    <property type="match status" value="1"/>
</dbReference>
<dbReference type="GO" id="GO:0032993">
    <property type="term" value="C:protein-DNA complex"/>
    <property type="evidence" value="ECO:0007669"/>
    <property type="project" value="TreeGrafter"/>
</dbReference>
<dbReference type="InterPro" id="IPR036388">
    <property type="entry name" value="WH-like_DNA-bd_sf"/>
</dbReference>
<feature type="domain" description="HTH lysR-type" evidence="5">
    <location>
        <begin position="1"/>
        <end position="58"/>
    </location>
</feature>
<gene>
    <name evidence="6" type="ORF">SAMN05660826_02006</name>
</gene>
<evidence type="ECO:0000256" key="2">
    <source>
        <dbReference type="ARBA" id="ARBA00023015"/>
    </source>
</evidence>
<dbReference type="InterPro" id="IPR000847">
    <property type="entry name" value="LysR_HTH_N"/>
</dbReference>
<dbReference type="Pfam" id="PF03466">
    <property type="entry name" value="LysR_substrate"/>
    <property type="match status" value="1"/>
</dbReference>
<dbReference type="SUPFAM" id="SSF46785">
    <property type="entry name" value="Winged helix' DNA-binding domain"/>
    <property type="match status" value="1"/>
</dbReference>
<keyword evidence="3 6" id="KW-0238">DNA-binding</keyword>
<keyword evidence="7" id="KW-1185">Reference proteome</keyword>
<dbReference type="OrthoDB" id="1652954at2"/>
<dbReference type="Gene3D" id="3.40.190.290">
    <property type="match status" value="1"/>
</dbReference>
<name>A0A1M7LS23_9FIRM</name>
<organism evidence="6 7">
    <name type="scientific">Caldanaerovirga acetigignens</name>
    <dbReference type="NCBI Taxonomy" id="447595"/>
    <lineage>
        <taxon>Bacteria</taxon>
        <taxon>Bacillati</taxon>
        <taxon>Bacillota</taxon>
        <taxon>Clostridia</taxon>
        <taxon>Thermosediminibacterales</taxon>
        <taxon>Thermosediminibacteraceae</taxon>
        <taxon>Caldanaerovirga</taxon>
    </lineage>
</organism>
<dbReference type="CDD" id="cd05466">
    <property type="entry name" value="PBP2_LTTR_substrate"/>
    <property type="match status" value="1"/>
</dbReference>
<evidence type="ECO:0000313" key="7">
    <source>
        <dbReference type="Proteomes" id="UP000184375"/>
    </source>
</evidence>
<evidence type="ECO:0000256" key="1">
    <source>
        <dbReference type="ARBA" id="ARBA00009437"/>
    </source>
</evidence>
<dbReference type="GO" id="GO:0003700">
    <property type="term" value="F:DNA-binding transcription factor activity"/>
    <property type="evidence" value="ECO:0007669"/>
    <property type="project" value="InterPro"/>
</dbReference>
<dbReference type="Pfam" id="PF00126">
    <property type="entry name" value="HTH_1"/>
    <property type="match status" value="1"/>
</dbReference>
<evidence type="ECO:0000256" key="4">
    <source>
        <dbReference type="ARBA" id="ARBA00023163"/>
    </source>
</evidence>
<sequence length="302" mass="34269">MEIHQLEYVVAVETYRNFTRAAEAKNISQSSLSQQIKKLEEELGINLFVRTTRSVELTPAGAEFIVHAKRILSEINKARQSVQKFSSFERGTLSIGIMPAISYYNLIPILTNFQKKFPGVKLNLLEKECEELNWLLHSGKIDAAILSLNKHDSQTHYYTLKEEKLVSLINKKHPLASKLFVEVKDLENEKLITPPINSGNYQDFLKACLANGFTPNILMHCSQIATITNLIRDEFGIGILASCVAESVKDPNIAVVPIIPTINRKVYLAVRKEDKMLPLLKVFIKFAHQWIYVSSSNLKQKE</sequence>
<dbReference type="AlphaFoldDB" id="A0A1M7LS23"/>
<keyword evidence="2" id="KW-0805">Transcription regulation</keyword>
<dbReference type="RefSeq" id="WP_073258056.1">
    <property type="nucleotide sequence ID" value="NZ_FRCR01000013.1"/>
</dbReference>
<dbReference type="InterPro" id="IPR005119">
    <property type="entry name" value="LysR_subst-bd"/>
</dbReference>
<dbReference type="FunFam" id="1.10.10.10:FF:000001">
    <property type="entry name" value="LysR family transcriptional regulator"/>
    <property type="match status" value="1"/>
</dbReference>
<dbReference type="GO" id="GO:0003677">
    <property type="term" value="F:DNA binding"/>
    <property type="evidence" value="ECO:0007669"/>
    <property type="project" value="UniProtKB-KW"/>
</dbReference>
<dbReference type="PROSITE" id="PS50931">
    <property type="entry name" value="HTH_LYSR"/>
    <property type="match status" value="1"/>
</dbReference>
<accession>A0A1M7LS23</accession>
<dbReference type="PANTHER" id="PTHR30346">
    <property type="entry name" value="TRANSCRIPTIONAL DUAL REGULATOR HCAR-RELATED"/>
    <property type="match status" value="1"/>
</dbReference>
<dbReference type="PRINTS" id="PR00039">
    <property type="entry name" value="HTHLYSR"/>
</dbReference>
<dbReference type="EMBL" id="FRCR01000013">
    <property type="protein sequence ID" value="SHM80491.1"/>
    <property type="molecule type" value="Genomic_DNA"/>
</dbReference>
<keyword evidence="4" id="KW-0804">Transcription</keyword>
<dbReference type="STRING" id="447595.SAMN05660826_02006"/>
<reference evidence="7" key="1">
    <citation type="submission" date="2016-11" db="EMBL/GenBank/DDBJ databases">
        <authorList>
            <person name="Varghese N."/>
            <person name="Submissions S."/>
        </authorList>
    </citation>
    <scope>NUCLEOTIDE SEQUENCE [LARGE SCALE GENOMIC DNA]</scope>
    <source>
        <strain evidence="7">DSM 18802</strain>
    </source>
</reference>
<dbReference type="PANTHER" id="PTHR30346:SF28">
    <property type="entry name" value="HTH-TYPE TRANSCRIPTIONAL REGULATOR CYNR"/>
    <property type="match status" value="1"/>
</dbReference>
<evidence type="ECO:0000256" key="3">
    <source>
        <dbReference type="ARBA" id="ARBA00023125"/>
    </source>
</evidence>
<dbReference type="InterPro" id="IPR036390">
    <property type="entry name" value="WH_DNA-bd_sf"/>
</dbReference>
<evidence type="ECO:0000313" key="6">
    <source>
        <dbReference type="EMBL" id="SHM80491.1"/>
    </source>
</evidence>
<protein>
    <submittedName>
        <fullName evidence="6">DNA-binding transcriptional regulator, LysR family</fullName>
    </submittedName>
</protein>
<dbReference type="Proteomes" id="UP000184375">
    <property type="component" value="Unassembled WGS sequence"/>
</dbReference>
<comment type="similarity">
    <text evidence="1">Belongs to the LysR transcriptional regulatory family.</text>
</comment>
<proteinExistence type="inferred from homology"/>
<dbReference type="Gene3D" id="1.10.10.10">
    <property type="entry name" value="Winged helix-like DNA-binding domain superfamily/Winged helix DNA-binding domain"/>
    <property type="match status" value="1"/>
</dbReference>